<gene>
    <name evidence="1" type="ORF">ABWT76_004294</name>
</gene>
<organism evidence="1">
    <name type="scientific">Planktothricoides raciborskii GIHE-MW2</name>
    <dbReference type="NCBI Taxonomy" id="2792601"/>
    <lineage>
        <taxon>Bacteria</taxon>
        <taxon>Bacillati</taxon>
        <taxon>Cyanobacteriota</taxon>
        <taxon>Cyanophyceae</taxon>
        <taxon>Oscillatoriophycideae</taxon>
        <taxon>Oscillatoriales</taxon>
        <taxon>Oscillatoriaceae</taxon>
        <taxon>Planktothricoides</taxon>
    </lineage>
</organism>
<evidence type="ECO:0000313" key="1">
    <source>
        <dbReference type="EMBL" id="XCM35603.1"/>
    </source>
</evidence>
<name>A0AAU8JAN1_9CYAN</name>
<dbReference type="AlphaFoldDB" id="A0AAU8JAN1"/>
<sequence length="143" mass="16604">MSNFLPNPEPGKNLPPDRWGHLTFYERRYLQDAIKAYDAIVDRVDDIGQIANRYQLDIEDVRRAKDYAFGSGVSRYEFAPDSRMAEAWVRMASGTETAIDEILLRHEILESYLVSQGMNQPDAHTLTQQRYPWSILITQRPNQ</sequence>
<protein>
    <submittedName>
        <fullName evidence="1">Uncharacterized protein</fullName>
    </submittedName>
</protein>
<dbReference type="RefSeq" id="WP_231636682.1">
    <property type="nucleotide sequence ID" value="NZ_CP159837.1"/>
</dbReference>
<reference evidence="1" key="1">
    <citation type="submission" date="2024-07" db="EMBL/GenBank/DDBJ databases">
        <authorList>
            <person name="Kim Y.J."/>
            <person name="Jeong J.Y."/>
        </authorList>
    </citation>
    <scope>NUCLEOTIDE SEQUENCE</scope>
    <source>
        <strain evidence="1">GIHE-MW2</strain>
    </source>
</reference>
<dbReference type="EMBL" id="CP159837">
    <property type="protein sequence ID" value="XCM35603.1"/>
    <property type="molecule type" value="Genomic_DNA"/>
</dbReference>
<proteinExistence type="predicted"/>
<accession>A0AAU8JAN1</accession>